<gene>
    <name evidence="10" type="ORF">ACAT0790_LOCUS11771</name>
</gene>
<dbReference type="PANTHER" id="PTHR10681:SF128">
    <property type="entry name" value="THIOREDOXIN-DEPENDENT PEROXIDE REDUCTASE, MITOCHONDRIAL"/>
    <property type="match status" value="1"/>
</dbReference>
<name>A0A7S1LPB1_ALECA</name>
<dbReference type="GO" id="GO:0042744">
    <property type="term" value="P:hydrogen peroxide catabolic process"/>
    <property type="evidence" value="ECO:0007669"/>
    <property type="project" value="TreeGrafter"/>
</dbReference>
<dbReference type="GO" id="GO:0033554">
    <property type="term" value="P:cellular response to stress"/>
    <property type="evidence" value="ECO:0007669"/>
    <property type="project" value="TreeGrafter"/>
</dbReference>
<dbReference type="GO" id="GO:0008379">
    <property type="term" value="F:thioredoxin peroxidase activity"/>
    <property type="evidence" value="ECO:0007669"/>
    <property type="project" value="TreeGrafter"/>
</dbReference>
<dbReference type="PIRSF" id="PIRSF000239">
    <property type="entry name" value="AHPC"/>
    <property type="match status" value="1"/>
</dbReference>
<dbReference type="AlphaFoldDB" id="A0A7S1LPB1"/>
<dbReference type="InterPro" id="IPR013766">
    <property type="entry name" value="Thioredoxin_domain"/>
</dbReference>
<comment type="subcellular location">
    <subcellularLocation>
        <location evidence="1">Cytoplasm</location>
    </subcellularLocation>
</comment>
<comment type="similarity">
    <text evidence="2">Belongs to the peroxiredoxin family. AhpC/Prx1 subfamily.</text>
</comment>
<evidence type="ECO:0000256" key="1">
    <source>
        <dbReference type="ARBA" id="ARBA00004496"/>
    </source>
</evidence>
<evidence type="ECO:0000256" key="4">
    <source>
        <dbReference type="ARBA" id="ARBA00023002"/>
    </source>
</evidence>
<dbReference type="InterPro" id="IPR050217">
    <property type="entry name" value="Peroxiredoxin"/>
</dbReference>
<dbReference type="SUPFAM" id="SSF52833">
    <property type="entry name" value="Thioredoxin-like"/>
    <property type="match status" value="1"/>
</dbReference>
<organism evidence="10">
    <name type="scientific">Alexandrium catenella</name>
    <name type="common">Red tide dinoflagellate</name>
    <name type="synonym">Gonyaulax catenella</name>
    <dbReference type="NCBI Taxonomy" id="2925"/>
    <lineage>
        <taxon>Eukaryota</taxon>
        <taxon>Sar</taxon>
        <taxon>Alveolata</taxon>
        <taxon>Dinophyceae</taxon>
        <taxon>Gonyaulacales</taxon>
        <taxon>Pyrocystaceae</taxon>
        <taxon>Alexandrium</taxon>
    </lineage>
</organism>
<keyword evidence="6 7" id="KW-0676">Redox-active center</keyword>
<dbReference type="PROSITE" id="PS51352">
    <property type="entry name" value="THIOREDOXIN_2"/>
    <property type="match status" value="1"/>
</dbReference>
<keyword evidence="5" id="KW-1015">Disulfide bond</keyword>
<accession>A0A7S1LPB1</accession>
<evidence type="ECO:0000259" key="9">
    <source>
        <dbReference type="PROSITE" id="PS51352"/>
    </source>
</evidence>
<feature type="active site" description="Cysteine sulfenic acid (-SOH) intermediate; for peroxidase activity" evidence="8">
    <location>
        <position position="49"/>
    </location>
</feature>
<dbReference type="PANTHER" id="PTHR10681">
    <property type="entry name" value="THIOREDOXIN PEROXIDASE"/>
    <property type="match status" value="1"/>
</dbReference>
<feature type="domain" description="Thioredoxin" evidence="9">
    <location>
        <begin position="2"/>
        <end position="161"/>
    </location>
</feature>
<dbReference type="GO" id="GO:0045454">
    <property type="term" value="P:cell redox homeostasis"/>
    <property type="evidence" value="ECO:0007669"/>
    <property type="project" value="TreeGrafter"/>
</dbReference>
<dbReference type="EMBL" id="HBGE01019633">
    <property type="protein sequence ID" value="CAD9109748.1"/>
    <property type="molecule type" value="Transcribed_RNA"/>
</dbReference>
<proteinExistence type="inferred from homology"/>
<dbReference type="InterPro" id="IPR000866">
    <property type="entry name" value="AhpC/TSA"/>
</dbReference>
<dbReference type="Pfam" id="PF10417">
    <property type="entry name" value="1-cysPrx_C"/>
    <property type="match status" value="1"/>
</dbReference>
<keyword evidence="7" id="KW-0575">Peroxidase</keyword>
<keyword evidence="3" id="KW-0963">Cytoplasm</keyword>
<evidence type="ECO:0000256" key="2">
    <source>
        <dbReference type="ARBA" id="ARBA00009796"/>
    </source>
</evidence>
<dbReference type="GO" id="GO:0005829">
    <property type="term" value="C:cytosol"/>
    <property type="evidence" value="ECO:0007669"/>
    <property type="project" value="TreeGrafter"/>
</dbReference>
<comment type="function">
    <text evidence="7">Thiol-specific peroxidase that catalyzes the reduction of hydrogen peroxide and organic hydroperoxides to water and alcohols, respectively.</text>
</comment>
<dbReference type="GO" id="GO:0006979">
    <property type="term" value="P:response to oxidative stress"/>
    <property type="evidence" value="ECO:0007669"/>
    <property type="project" value="TreeGrafter"/>
</dbReference>
<evidence type="ECO:0000256" key="7">
    <source>
        <dbReference type="PIRNR" id="PIRNR000239"/>
    </source>
</evidence>
<evidence type="ECO:0000256" key="5">
    <source>
        <dbReference type="ARBA" id="ARBA00023157"/>
    </source>
</evidence>
<keyword evidence="7" id="KW-0049">Antioxidant</keyword>
<dbReference type="InterPro" id="IPR036249">
    <property type="entry name" value="Thioredoxin-like_sf"/>
</dbReference>
<sequence>MTLVQKAAPDFKVAACMPDDTIQEISLSSFKGKKYVVLYTYPADFTFVCASETVMFSKLQAEFDKRNVQVLGCSIDTEHVHKAWKATPKEQGGIGPMTHPLLGDVKKEIVTAYGCLLDNGLALRAVFIIDQEGVVRAEMKNDLPLGRNVEEALRIVDALQFHEQSVKDGKVMVCPAQWKKGKRAMEPTTEGVAKYFKEGGDQ</sequence>
<dbReference type="InterPro" id="IPR024706">
    <property type="entry name" value="Peroxiredoxin_AhpC-typ"/>
</dbReference>
<dbReference type="InterPro" id="IPR019479">
    <property type="entry name" value="Peroxiredoxin_C"/>
</dbReference>
<evidence type="ECO:0000256" key="6">
    <source>
        <dbReference type="ARBA" id="ARBA00023284"/>
    </source>
</evidence>
<dbReference type="Pfam" id="PF00578">
    <property type="entry name" value="AhpC-TSA"/>
    <property type="match status" value="1"/>
</dbReference>
<evidence type="ECO:0000256" key="3">
    <source>
        <dbReference type="ARBA" id="ARBA00022490"/>
    </source>
</evidence>
<dbReference type="Gene3D" id="3.40.30.10">
    <property type="entry name" value="Glutaredoxin"/>
    <property type="match status" value="1"/>
</dbReference>
<dbReference type="FunFam" id="3.40.30.10:FF:000002">
    <property type="entry name" value="Alkyl hydroperoxide reductase C"/>
    <property type="match status" value="1"/>
</dbReference>
<dbReference type="CDD" id="cd03015">
    <property type="entry name" value="PRX_Typ2cys"/>
    <property type="match status" value="1"/>
</dbReference>
<reference evidence="10" key="1">
    <citation type="submission" date="2021-01" db="EMBL/GenBank/DDBJ databases">
        <authorList>
            <person name="Corre E."/>
            <person name="Pelletier E."/>
            <person name="Niang G."/>
            <person name="Scheremetjew M."/>
            <person name="Finn R."/>
            <person name="Kale V."/>
            <person name="Holt S."/>
            <person name="Cochrane G."/>
            <person name="Meng A."/>
            <person name="Brown T."/>
            <person name="Cohen L."/>
        </authorList>
    </citation>
    <scope>NUCLEOTIDE SEQUENCE</scope>
    <source>
        <strain evidence="10">OF101</strain>
    </source>
</reference>
<protein>
    <recommendedName>
        <fullName evidence="9">Thioredoxin domain-containing protein</fullName>
    </recommendedName>
</protein>
<evidence type="ECO:0000256" key="8">
    <source>
        <dbReference type="PIRSR" id="PIRSR000239-1"/>
    </source>
</evidence>
<keyword evidence="4 7" id="KW-0560">Oxidoreductase</keyword>
<evidence type="ECO:0000313" key="10">
    <source>
        <dbReference type="EMBL" id="CAD9109748.1"/>
    </source>
</evidence>